<dbReference type="RefSeq" id="WP_204464175.1">
    <property type="nucleotide sequence ID" value="NZ_JAFBCV010000001.1"/>
</dbReference>
<feature type="region of interest" description="Disordered" evidence="2">
    <location>
        <begin position="23"/>
        <end position="51"/>
    </location>
</feature>
<dbReference type="Gene3D" id="2.40.260.10">
    <property type="entry name" value="Sortase"/>
    <property type="match status" value="1"/>
</dbReference>
<dbReference type="Proteomes" id="UP001179280">
    <property type="component" value="Unassembled WGS sequence"/>
</dbReference>
<reference evidence="3" key="1">
    <citation type="submission" date="2021-01" db="EMBL/GenBank/DDBJ databases">
        <title>Genomic Encyclopedia of Type Strains, Phase IV (KMG-IV): sequencing the most valuable type-strain genomes for metagenomic binning, comparative biology and taxonomic classification.</title>
        <authorList>
            <person name="Goeker M."/>
        </authorList>
    </citation>
    <scope>NUCLEOTIDE SEQUENCE</scope>
    <source>
        <strain evidence="3">DSM 21943</strain>
    </source>
</reference>
<evidence type="ECO:0000256" key="1">
    <source>
        <dbReference type="ARBA" id="ARBA00022801"/>
    </source>
</evidence>
<evidence type="ECO:0000313" key="3">
    <source>
        <dbReference type="EMBL" id="MBM7837274.1"/>
    </source>
</evidence>
<protein>
    <submittedName>
        <fullName evidence="3">LPXTG-site transpeptidase (Sortase) family protein</fullName>
    </submittedName>
</protein>
<evidence type="ECO:0000313" key="4">
    <source>
        <dbReference type="Proteomes" id="UP001179280"/>
    </source>
</evidence>
<dbReference type="EMBL" id="JAFBCV010000001">
    <property type="protein sequence ID" value="MBM7837274.1"/>
    <property type="molecule type" value="Genomic_DNA"/>
</dbReference>
<dbReference type="InterPro" id="IPR023365">
    <property type="entry name" value="Sortase_dom-sf"/>
</dbReference>
<evidence type="ECO:0000256" key="2">
    <source>
        <dbReference type="SAM" id="MobiDB-lite"/>
    </source>
</evidence>
<keyword evidence="4" id="KW-1185">Reference proteome</keyword>
<dbReference type="InterPro" id="IPR042001">
    <property type="entry name" value="Sortase_F"/>
</dbReference>
<dbReference type="SUPFAM" id="SSF63817">
    <property type="entry name" value="Sortase"/>
    <property type="match status" value="1"/>
</dbReference>
<sequence>MKLYQKMALIVAGIGLVGCGTPNAETNESPSTSGSPAVEQINSETEPDKEQTLADEFSLAQADIDEAIQEQSETVELNPSRLVVPSLEVDAPVIEVGQLENGQMGVPDNGEEVGWYEPGTMPGGSGNSVLAGHVDDLEGPAVFATLTEVEIGDQIFVYDESGEELIFEVDRIESYPFDDAPLSEIFGRTDEQRLNLITCTGIYNPDTRNHDERLVVYSKLVQEPDEEKIPSAPSQVAIQGDLLSWHAVRDEYIAGYRIYELDEEGEEIHLASVAQTERKTVLIEDKEKEYLIKTVDYFGMESEGATLTEDDEEENDE</sequence>
<dbReference type="Pfam" id="PF04203">
    <property type="entry name" value="Sortase"/>
    <property type="match status" value="1"/>
</dbReference>
<feature type="compositionally biased region" description="Polar residues" evidence="2">
    <location>
        <begin position="23"/>
        <end position="44"/>
    </location>
</feature>
<dbReference type="InterPro" id="IPR005754">
    <property type="entry name" value="Sortase"/>
</dbReference>
<gene>
    <name evidence="3" type="ORF">JOC54_000505</name>
</gene>
<dbReference type="PROSITE" id="PS51257">
    <property type="entry name" value="PROKAR_LIPOPROTEIN"/>
    <property type="match status" value="1"/>
</dbReference>
<keyword evidence="1" id="KW-0378">Hydrolase</keyword>
<organism evidence="3 4">
    <name type="scientific">Shouchella xiaoxiensis</name>
    <dbReference type="NCBI Taxonomy" id="766895"/>
    <lineage>
        <taxon>Bacteria</taxon>
        <taxon>Bacillati</taxon>
        <taxon>Bacillota</taxon>
        <taxon>Bacilli</taxon>
        <taxon>Bacillales</taxon>
        <taxon>Bacillaceae</taxon>
        <taxon>Shouchella</taxon>
    </lineage>
</organism>
<comment type="caution">
    <text evidence="3">The sequence shown here is derived from an EMBL/GenBank/DDBJ whole genome shotgun (WGS) entry which is preliminary data.</text>
</comment>
<accession>A0ABS2SP19</accession>
<proteinExistence type="predicted"/>
<name>A0ABS2SP19_9BACI</name>
<dbReference type="CDD" id="cd05829">
    <property type="entry name" value="Sortase_F"/>
    <property type="match status" value="1"/>
</dbReference>